<dbReference type="OrthoDB" id="3687422at2"/>
<feature type="signal peptide" evidence="1">
    <location>
        <begin position="1"/>
        <end position="21"/>
    </location>
</feature>
<gene>
    <name evidence="2" type="ORF">CLV43_108150</name>
</gene>
<name>A0A2T0SZA6_9PSEU</name>
<keyword evidence="3" id="KW-1185">Reference proteome</keyword>
<evidence type="ECO:0000313" key="3">
    <source>
        <dbReference type="Proteomes" id="UP000239494"/>
    </source>
</evidence>
<reference evidence="2 3" key="1">
    <citation type="submission" date="2018-03" db="EMBL/GenBank/DDBJ databases">
        <title>Genomic Encyclopedia of Archaeal and Bacterial Type Strains, Phase II (KMG-II): from individual species to whole genera.</title>
        <authorList>
            <person name="Goeker M."/>
        </authorList>
    </citation>
    <scope>NUCLEOTIDE SEQUENCE [LARGE SCALE GENOMIC DNA]</scope>
    <source>
        <strain evidence="2 3">DSM 44720</strain>
    </source>
</reference>
<feature type="chain" id="PRO_5039056373" description="LppA-like lipoprotein" evidence="1">
    <location>
        <begin position="22"/>
        <end position="169"/>
    </location>
</feature>
<comment type="caution">
    <text evidence="2">The sequence shown here is derived from an EMBL/GenBank/DDBJ whole genome shotgun (WGS) entry which is preliminary data.</text>
</comment>
<evidence type="ECO:0008006" key="4">
    <source>
        <dbReference type="Google" id="ProtNLM"/>
    </source>
</evidence>
<sequence>MRLGLILAITALVVGASACGAADPTTGSAADVGAWVRAKTGECEAPRAATIEEFADFVGPLRAKLYAPYVSEWATCEVVPYKKLGLVVFRRDGLAAFQEGWKASVAAGEVHGDPDFAFGEGFALSATTGLERLGLRYLRCTPVDGTELSPEPAEAPGCVYTAMPRGHDH</sequence>
<accession>A0A2T0SZA6</accession>
<dbReference type="Proteomes" id="UP000239494">
    <property type="component" value="Unassembled WGS sequence"/>
</dbReference>
<dbReference type="PROSITE" id="PS51257">
    <property type="entry name" value="PROKAR_LIPOPROTEIN"/>
    <property type="match status" value="1"/>
</dbReference>
<proteinExistence type="predicted"/>
<protein>
    <recommendedName>
        <fullName evidence="4">LppA-like lipoprotein</fullName>
    </recommendedName>
</protein>
<organism evidence="2 3">
    <name type="scientific">Umezawaea tangerina</name>
    <dbReference type="NCBI Taxonomy" id="84725"/>
    <lineage>
        <taxon>Bacteria</taxon>
        <taxon>Bacillati</taxon>
        <taxon>Actinomycetota</taxon>
        <taxon>Actinomycetes</taxon>
        <taxon>Pseudonocardiales</taxon>
        <taxon>Pseudonocardiaceae</taxon>
        <taxon>Umezawaea</taxon>
    </lineage>
</organism>
<dbReference type="RefSeq" id="WP_106190055.1">
    <property type="nucleotide sequence ID" value="NZ_PVTF01000008.1"/>
</dbReference>
<dbReference type="AlphaFoldDB" id="A0A2T0SZA6"/>
<evidence type="ECO:0000256" key="1">
    <source>
        <dbReference type="SAM" id="SignalP"/>
    </source>
</evidence>
<evidence type="ECO:0000313" key="2">
    <source>
        <dbReference type="EMBL" id="PRY38750.1"/>
    </source>
</evidence>
<dbReference type="EMBL" id="PVTF01000008">
    <property type="protein sequence ID" value="PRY38750.1"/>
    <property type="molecule type" value="Genomic_DNA"/>
</dbReference>
<keyword evidence="1" id="KW-0732">Signal</keyword>